<feature type="region of interest" description="Disordered" evidence="2">
    <location>
        <begin position="492"/>
        <end position="552"/>
    </location>
</feature>
<feature type="region of interest" description="Disordered" evidence="2">
    <location>
        <begin position="2232"/>
        <end position="2264"/>
    </location>
</feature>
<feature type="region of interest" description="Disordered" evidence="2">
    <location>
        <begin position="1729"/>
        <end position="1756"/>
    </location>
</feature>
<name>A0A067RU95_ZOONE</name>
<feature type="region of interest" description="Disordered" evidence="2">
    <location>
        <begin position="2970"/>
        <end position="2994"/>
    </location>
</feature>
<dbReference type="PANTHER" id="PTHR13950">
    <property type="entry name" value="RABCONNECTIN-RELATED"/>
    <property type="match status" value="1"/>
</dbReference>
<dbReference type="InterPro" id="IPR036322">
    <property type="entry name" value="WD40_repeat_dom_sf"/>
</dbReference>
<dbReference type="FunCoup" id="A0A067RU95">
    <property type="interactions" value="801"/>
</dbReference>
<feature type="repeat" description="WD" evidence="1">
    <location>
        <begin position="3292"/>
        <end position="3333"/>
    </location>
</feature>
<feature type="compositionally biased region" description="Polar residues" evidence="2">
    <location>
        <begin position="3084"/>
        <end position="3094"/>
    </location>
</feature>
<gene>
    <name evidence="4" type="ORF">L798_05385</name>
</gene>
<organism evidence="4 5">
    <name type="scientific">Zootermopsis nevadensis</name>
    <name type="common">Dampwood termite</name>
    <dbReference type="NCBI Taxonomy" id="136037"/>
    <lineage>
        <taxon>Eukaryota</taxon>
        <taxon>Metazoa</taxon>
        <taxon>Ecdysozoa</taxon>
        <taxon>Arthropoda</taxon>
        <taxon>Hexapoda</taxon>
        <taxon>Insecta</taxon>
        <taxon>Pterygota</taxon>
        <taxon>Neoptera</taxon>
        <taxon>Polyneoptera</taxon>
        <taxon>Dictyoptera</taxon>
        <taxon>Blattodea</taxon>
        <taxon>Blattoidea</taxon>
        <taxon>Termitoidae</taxon>
        <taxon>Termopsidae</taxon>
        <taxon>Zootermopsis</taxon>
    </lineage>
</organism>
<feature type="compositionally biased region" description="Acidic residues" evidence="2">
    <location>
        <begin position="2799"/>
        <end position="2810"/>
    </location>
</feature>
<dbReference type="InterPro" id="IPR052208">
    <property type="entry name" value="DmX-like/RAVE_component"/>
</dbReference>
<dbReference type="Gene3D" id="2.130.10.10">
    <property type="entry name" value="YVTN repeat-like/Quinoprotein amine dehydrogenase"/>
    <property type="match status" value="2"/>
</dbReference>
<accession>A0A067RU95</accession>
<feature type="compositionally biased region" description="Low complexity" evidence="2">
    <location>
        <begin position="538"/>
        <end position="551"/>
    </location>
</feature>
<evidence type="ECO:0000313" key="5">
    <source>
        <dbReference type="Proteomes" id="UP000027135"/>
    </source>
</evidence>
<feature type="region of interest" description="Disordered" evidence="2">
    <location>
        <begin position="2278"/>
        <end position="2310"/>
    </location>
</feature>
<evidence type="ECO:0000259" key="3">
    <source>
        <dbReference type="Pfam" id="PF12234"/>
    </source>
</evidence>
<dbReference type="STRING" id="136037.A0A067RU95"/>
<dbReference type="GO" id="GO:0043291">
    <property type="term" value="C:RAVE complex"/>
    <property type="evidence" value="ECO:0007669"/>
    <property type="project" value="TreeGrafter"/>
</dbReference>
<dbReference type="Pfam" id="PF12234">
    <property type="entry name" value="Rav1p_C"/>
    <property type="match status" value="1"/>
</dbReference>
<dbReference type="InterPro" id="IPR022033">
    <property type="entry name" value="Rav1p_C"/>
</dbReference>
<dbReference type="InParanoid" id="A0A067RU95"/>
<feature type="region of interest" description="Disordered" evidence="2">
    <location>
        <begin position="1088"/>
        <end position="1115"/>
    </location>
</feature>
<feature type="region of interest" description="Disordered" evidence="2">
    <location>
        <begin position="3084"/>
        <end position="3106"/>
    </location>
</feature>
<feature type="domain" description="RAVE complex protein Rav1 C-terminal" evidence="3">
    <location>
        <begin position="1826"/>
        <end position="2123"/>
    </location>
</feature>
<feature type="compositionally biased region" description="Basic and acidic residues" evidence="2">
    <location>
        <begin position="1106"/>
        <end position="1115"/>
    </location>
</feature>
<sequence length="3387" mass="375895">MNCHQILSGACNAGDRCFAVGSVEGIPFTAYAAGCNIVILASTFERVQIVPGAWHNYVRISCVDCSTDTGKIAAAYENQVCIYEPTPLIHNTSAHQLDYRWVQTGSLQTESHISSLSWNLEGTRLLTGGEILQLWHQHVALMEDDSETVHAASTVICNIVKTAGHTTLIHAQLNNIFTKYSRLTGHNFLHLVDHYSETHIGVTFEIGEETQPQQPSGQEEEDRGWESVWSCRTATPVFHMSFSPDGTLFATAGKSDRLVKIWFENKQLLFPSKSVDQSMSYGGPSTVNEVNYGFVYIAHPRAVTNLSWRKTSKYMPKGSVSNMLVTSCRDNICRVWVETVLPDDGLVNMNQFDPLATQNPKFRTHRHKHRFMQRLKHMKTCFHIRRNAKHQQNQGNNLLGTGSPIPTLPSTYSVHDFHSYGYHGTGVTPGLHFHLAASINAETDIPLVPSLITGDPDREPNFILHWLNNKEMHFSLQAENILQELTRKVVEKEEGGDINRENMENHDSEHDDHSPRKRTGKIGKSQSQEESSDEHHSSFPSSSAHSHQSLSATTSINSLATDSGPTMAQAPDSLDMKIECLLRDWHHSPDLLFSIHPIDGSFLIWVVEWLDEYHPGSFRQAQVSFSTRIPSAFPLGDAMTMSTNVCLYNAYGCHLNYRDVLKPPASNKGPVNGPVNDLEPSTPLPSVIEEESDLNLNVPVMEITQQTPNLKVSSPKHGGSASSAGDESGNGGSLSDVVSADPSPAISMVSKHSNGTLNLWQLTFADQTKFSQVLSIGHSSRASGHRFRVNDITCHPVLPLLLTTSHHNIADFPLSPPGNIAVDDSVNPMVKNKDIAVPTGFCSELILWRVDAVGPLSKSGGVSELARINSLEISAFSNVAWIPTLLPSTTLGNLSNSPSACFVASDGKSLRVYQAVIDARTLLAEVSSSERRSRMMDSMVSLSTDTSSDDGMKHSSLHDKIKIVSQQSTARPGCVIQLDAISDATHDWQNTQFLHVFQEQLITGERAEEKGSDVRDVGQESDVSLMETQLGAMVDLQQASVFEEPFYIVVLERTNKGTVVHMWRLVIASQPESTEMTGSMMYVPDSQLVQDDDEPEPTGRSASTADADHIGHDENPTAVQTSHVVITTTKVCTQDLPLPDGVEVVHASPAAGHLSSASIYPACFAPYIIVTACSDSTVRFWKCKYMKSGEKKKTYEWCEWEMIRKDPESTIDISGQPLNVSAAYSGRIACAYKYGRSFTRPSKNDPDSRYVNLCVAIYECESTGGSEWVLEDTIHLKNIHLPRIQVDPHLDLSYLYDSRFLQKKQRLSHILQTFSSEDVRSPLKNGDQNDHTNLHKTSGGLLAVPSFSTLQSLRKSIIECGNTCPLTQKHLVQLDWVSKEDGSHILTVGVGSKVMLFTPVSSDLAQANMKAMKESQSANRPILRKASSLAAPQFVDEIRWMKLRKIDLITADGLPPLPMQISWVRDGILVVGMDSEMHVYSQWKPNFSVGCDRNGRLHHQESDELQDTRNLRDEDLRNLAQETSQRRLANVSSMPHLSRVSSINLTMLDSKKKRGAIVQSEQMNNVDYMPDYGLFEASRIACPVLPQYHPKQLMELLNSGKIRWVKAILAHLVRCISGTCIVRQGGSTDEENLVRQRGWSRSRTLSVSYIGAGTTSPLEQRGSTTAIPEELTLDYAEITSIPPLPLWTLLAADKETPTMSSQMSENQQDYSDLFDGNLAMADESLDELLEDDPDSPRRHDRRPSVNQERQGLSHFGPRQGRLLSRLLTHTHLPGLSSLDQMHLLALADTVSTCNTDFAERFAIDAAKTAIAKENLSGMPEGEDISSDSLDDCGLRFLLAMKHYNYLLRCLPIAQRAQFQRQGVATNNLVWAFHSESEEELLALIPSYAKGSPKWSILKELGVGWWLRNHTLLKTCIEKVAKASYMVKQDPLDAAIFYLAMKKKSLVWGLFRSKRDDRMTHFFSNNFSDNRWRKAALKNAFALLGKQRFEHAAAFFLLAGALRDAIEVCLNKLEDFQLAMVIARLYEGELDSTPPNLRRLLYEEILGCDSEGGNQSLAEAHPDPFLRSMALWILKDYTGSLNTLLQTNTGSMHPQYSDSDDKFEGSSANPNVFNFYVYLRTHPLLIRQYIASTAQDKKTAHAVVLSGFSYGSDAKPSNPDKQLLLEDSITPLERQLYFTTAHAHFKAGCPALALEVLSKLPSKVIDANGNDSPSLLNSPSKVRIEDSQINTGILSWGDTTDSQRNIGTSSSLEMSNHVSSLPDWSQPVTLAEESLQLKWDDDDDDDDDNSDDDQSQRPLEMKIDPTKSAEKTNDVKDAVENGGQLDIMAQQLKFVACLKILMEELSTLATGFEVDGGQLRYHLYVWLEALRQLCNYSFGDIESSNADEGILDTTQDLRDHNATPTMMMRPGEKPTLHEILMAEKMDFEAKVQRAAKRKKWLKANETLLRTLLSYCSLHGASGGGLASVRMELVLLLQELQQEKTQQQLLSPLPFPTTLPLLSASVACNKTVVADPVRHLQAQAQDLLQTIVELRSPPMPSRTHFSEVVVLRDLAVAMSACIYQSLCDSDTFSVKQQTDNYGLESLAHLNVVCPSSHLIAGHTRRRRYSSDEPLQVTTHPCKWPGVTNLRALLAREKDEDTPRLSVLLCEAFVASYMSLIVYALATCDSLILYRLAGQKFTNQTWAVLFGGGVKKLLKVATSSNSTTQVRSLEREPSGSSEGGVWTTMTSLTKQRVRLNMKLLGQFTSQPGTPLMKEDKPTYREQFVSPEMSMVSYFLLKPQLPTEAEYVDYDSADSAVSDLDDEEEEEDVFDGTTTNPKGPDKENTEHSNPSSYSWCVMRLAIMKLVQHQLQDFLNVAGIEIQELPVCSPLIHSTLRVVTQWQDMLKDELDLRRPPPADYIPGCFVETTAAGPAIHKYRSLLEKCNTPFHPRHASAAPVRRLWSFLVRQEQVQDIFIRSVFGKRRSVMATMDTPSATDGGMKMTEDKGSDSGTSLPEPVRIIHKEQDSISAFCLNQVNAGLLALATPREVQEMDISLLLEHPSWLEDECEFDIVNLTREPETLPASSFLVIQTAADRPMLAQSSSAVQNYASNPSSPQPGLGGQTGRGASVMLKHRVDGVRRISSHPLLPLYLTGSQDGSVLMWEWGHSQAVSVPRPPGTFAKVTRVRFSEHGNKFGVADGDGNLSLWQVGLASSASRPFFTYQCHNKVTSDFIFLGSCSMIATAGHSSENKNVALWDSLLPQKKALITAFSFHDQGASSLVYAPQHQLVISAGKKGDVCVIDVRQRQLRHRFQAHESPIKCLAIDPGEEFFVTGSADGDIKVWGLSVHTALYSFAGEHARSSFFKNIGQGVTQLHVDSASRLFSCGADGSMKVRQLPERDLVVQTLY</sequence>
<dbReference type="InterPro" id="IPR001680">
    <property type="entry name" value="WD40_rpt"/>
</dbReference>
<dbReference type="Proteomes" id="UP000027135">
    <property type="component" value="Unassembled WGS sequence"/>
</dbReference>
<feature type="compositionally biased region" description="Basic and acidic residues" evidence="2">
    <location>
        <begin position="492"/>
        <end position="514"/>
    </location>
</feature>
<dbReference type="SMART" id="SM00320">
    <property type="entry name" value="WD40"/>
    <property type="match status" value="11"/>
</dbReference>
<dbReference type="EMBL" id="KK852463">
    <property type="protein sequence ID" value="KDR23414.1"/>
    <property type="molecule type" value="Genomic_DNA"/>
</dbReference>
<dbReference type="InterPro" id="IPR015943">
    <property type="entry name" value="WD40/YVTN_repeat-like_dom_sf"/>
</dbReference>
<keyword evidence="1" id="KW-0853">WD repeat</keyword>
<feature type="compositionally biased region" description="Acidic residues" evidence="2">
    <location>
        <begin position="2279"/>
        <end position="2292"/>
    </location>
</feature>
<evidence type="ECO:0000313" key="4">
    <source>
        <dbReference type="EMBL" id="KDR23414.1"/>
    </source>
</evidence>
<dbReference type="SUPFAM" id="SSF50978">
    <property type="entry name" value="WD40 repeat-like"/>
    <property type="match status" value="3"/>
</dbReference>
<evidence type="ECO:0000256" key="1">
    <source>
        <dbReference type="PROSITE-ProRule" id="PRU00221"/>
    </source>
</evidence>
<feature type="region of interest" description="Disordered" evidence="2">
    <location>
        <begin position="707"/>
        <end position="739"/>
    </location>
</feature>
<evidence type="ECO:0000256" key="2">
    <source>
        <dbReference type="SAM" id="MobiDB-lite"/>
    </source>
</evidence>
<dbReference type="PROSITE" id="PS50082">
    <property type="entry name" value="WD_REPEATS_2"/>
    <property type="match status" value="1"/>
</dbReference>
<dbReference type="OMA" id="AENGNTC"/>
<dbReference type="eggNOG" id="KOG1064">
    <property type="taxonomic scope" value="Eukaryota"/>
</dbReference>
<dbReference type="FunFam" id="2.130.10.10:FF:001065">
    <property type="entry name" value="Dual oxidase maturation factor, putative"/>
    <property type="match status" value="1"/>
</dbReference>
<dbReference type="PANTHER" id="PTHR13950:SF9">
    <property type="entry name" value="RABCONNECTIN-3A"/>
    <property type="match status" value="1"/>
</dbReference>
<proteinExistence type="predicted"/>
<dbReference type="Pfam" id="PF00400">
    <property type="entry name" value="WD40"/>
    <property type="match status" value="2"/>
</dbReference>
<keyword evidence="5" id="KW-1185">Reference proteome</keyword>
<protein>
    <submittedName>
        <fullName evidence="4">DmX-like protein 2</fullName>
    </submittedName>
</protein>
<feature type="region of interest" description="Disordered" evidence="2">
    <location>
        <begin position="2796"/>
        <end position="2831"/>
    </location>
</feature>
<feature type="compositionally biased region" description="Basic and acidic residues" evidence="2">
    <location>
        <begin position="2298"/>
        <end position="2310"/>
    </location>
</feature>
<dbReference type="PROSITE" id="PS50294">
    <property type="entry name" value="WD_REPEATS_REGION"/>
    <property type="match status" value="1"/>
</dbReference>
<reference evidence="4 5" key="1">
    <citation type="journal article" date="2014" name="Nat. Commun.">
        <title>Molecular traces of alternative social organization in a termite genome.</title>
        <authorList>
            <person name="Terrapon N."/>
            <person name="Li C."/>
            <person name="Robertson H.M."/>
            <person name="Ji L."/>
            <person name="Meng X."/>
            <person name="Booth W."/>
            <person name="Chen Z."/>
            <person name="Childers C.P."/>
            <person name="Glastad K.M."/>
            <person name="Gokhale K."/>
            <person name="Gowin J."/>
            <person name="Gronenberg W."/>
            <person name="Hermansen R.A."/>
            <person name="Hu H."/>
            <person name="Hunt B.G."/>
            <person name="Huylmans A.K."/>
            <person name="Khalil S.M."/>
            <person name="Mitchell R.D."/>
            <person name="Munoz-Torres M.C."/>
            <person name="Mustard J.A."/>
            <person name="Pan H."/>
            <person name="Reese J.T."/>
            <person name="Scharf M.E."/>
            <person name="Sun F."/>
            <person name="Vogel H."/>
            <person name="Xiao J."/>
            <person name="Yang W."/>
            <person name="Yang Z."/>
            <person name="Yang Z."/>
            <person name="Zhou J."/>
            <person name="Zhu J."/>
            <person name="Brent C.S."/>
            <person name="Elsik C.G."/>
            <person name="Goodisman M.A."/>
            <person name="Liberles D.A."/>
            <person name="Roe R.M."/>
            <person name="Vargo E.L."/>
            <person name="Vilcinskas A."/>
            <person name="Wang J."/>
            <person name="Bornberg-Bauer E."/>
            <person name="Korb J."/>
            <person name="Zhang G."/>
            <person name="Liebig J."/>
        </authorList>
    </citation>
    <scope>NUCLEOTIDE SEQUENCE [LARGE SCALE GENOMIC DNA]</scope>
    <source>
        <tissue evidence="4">Whole organism</tissue>
    </source>
</reference>
<feature type="compositionally biased region" description="Low complexity" evidence="2">
    <location>
        <begin position="718"/>
        <end position="727"/>
    </location>
</feature>
<dbReference type="GO" id="GO:0007035">
    <property type="term" value="P:vacuolar acidification"/>
    <property type="evidence" value="ECO:0007669"/>
    <property type="project" value="TreeGrafter"/>
</dbReference>